<evidence type="ECO:0000259" key="3">
    <source>
        <dbReference type="Pfam" id="PF18914"/>
    </source>
</evidence>
<keyword evidence="5" id="KW-1185">Reference proteome</keyword>
<sequence length="231" mass="24099">MNHPNALPSRSPLAGLRLLSASLLMAGLVACGGGSNDSTTTTAKSYKGTVTSFDSPQSFSVDGIPVDASGSNAVPQGMAKGTRVEIQGEMVNGRLQARRVEFDDNDVTDDDNTDPNELDGRVTDYSGPTRFSVDGIPVDASAVPTTLAVGVRVEVYGTMTNGTMVASRVKLESQDASDDSADDNSDDGRDDESDDSPDDNNDDDRNDDSSSDDDGACDAAGKSDCADDRDN</sequence>
<feature type="domain" description="DUF5666" evidence="3">
    <location>
        <begin position="120"/>
        <end position="170"/>
    </location>
</feature>
<proteinExistence type="predicted"/>
<comment type="caution">
    <text evidence="4">The sequence shown here is derived from an EMBL/GenBank/DDBJ whole genome shotgun (WGS) entry which is preliminary data.</text>
</comment>
<dbReference type="InterPro" id="IPR043724">
    <property type="entry name" value="DUF5666"/>
</dbReference>
<evidence type="ECO:0000256" key="2">
    <source>
        <dbReference type="SAM" id="SignalP"/>
    </source>
</evidence>
<feature type="domain" description="DUF5666" evidence="3">
    <location>
        <begin position="47"/>
        <end position="101"/>
    </location>
</feature>
<evidence type="ECO:0000256" key="1">
    <source>
        <dbReference type="SAM" id="MobiDB-lite"/>
    </source>
</evidence>
<dbReference type="OrthoDB" id="8900756at2"/>
<feature type="signal peptide" evidence="2">
    <location>
        <begin position="1"/>
        <end position="26"/>
    </location>
</feature>
<feature type="chain" id="PRO_5040973902" description="DUF5666 domain-containing protein" evidence="2">
    <location>
        <begin position="27"/>
        <end position="231"/>
    </location>
</feature>
<reference evidence="4" key="1">
    <citation type="submission" date="2013-01" db="EMBL/GenBank/DDBJ databases">
        <title>Genome draft of Hydrogenophaga taeniospiralis 2K1.</title>
        <authorList>
            <person name="Gomila M."/>
            <person name="Lalucat J."/>
        </authorList>
    </citation>
    <scope>NUCLEOTIDE SEQUENCE</scope>
    <source>
        <strain evidence="4">CCUG 15921</strain>
    </source>
</reference>
<dbReference type="AlphaFoldDB" id="A0A9X4NSB3"/>
<feature type="region of interest" description="Disordered" evidence="1">
    <location>
        <begin position="171"/>
        <end position="231"/>
    </location>
</feature>
<evidence type="ECO:0000313" key="5">
    <source>
        <dbReference type="Proteomes" id="UP001152876"/>
    </source>
</evidence>
<evidence type="ECO:0000313" key="4">
    <source>
        <dbReference type="EMBL" id="MDG5975171.1"/>
    </source>
</evidence>
<dbReference type="Pfam" id="PF18914">
    <property type="entry name" value="DUF5666"/>
    <property type="match status" value="2"/>
</dbReference>
<accession>A0A9X4NSB3</accession>
<dbReference type="EMBL" id="AOGK01000005">
    <property type="protein sequence ID" value="MDG5975171.1"/>
    <property type="molecule type" value="Genomic_DNA"/>
</dbReference>
<gene>
    <name evidence="4" type="ORF">H010_07926</name>
</gene>
<keyword evidence="2" id="KW-0732">Signal</keyword>
<name>A0A9X4NSB3_9BURK</name>
<dbReference type="RefSeq" id="WP_157571956.1">
    <property type="nucleotide sequence ID" value="NZ_AOGK01000005.1"/>
</dbReference>
<protein>
    <recommendedName>
        <fullName evidence="3">DUF5666 domain-containing protein</fullName>
    </recommendedName>
</protein>
<feature type="region of interest" description="Disordered" evidence="1">
    <location>
        <begin position="103"/>
        <end position="128"/>
    </location>
</feature>
<feature type="compositionally biased region" description="Acidic residues" evidence="1">
    <location>
        <begin position="103"/>
        <end position="117"/>
    </location>
</feature>
<feature type="compositionally biased region" description="Acidic residues" evidence="1">
    <location>
        <begin position="175"/>
        <end position="216"/>
    </location>
</feature>
<organism evidence="4 5">
    <name type="scientific">Hydrogenophaga taeniospiralis CCUG 15921</name>
    <dbReference type="NCBI Taxonomy" id="1281780"/>
    <lineage>
        <taxon>Bacteria</taxon>
        <taxon>Pseudomonadati</taxon>
        <taxon>Pseudomonadota</taxon>
        <taxon>Betaproteobacteria</taxon>
        <taxon>Burkholderiales</taxon>
        <taxon>Comamonadaceae</taxon>
        <taxon>Hydrogenophaga</taxon>
    </lineage>
</organism>
<dbReference type="Proteomes" id="UP001152876">
    <property type="component" value="Unassembled WGS sequence"/>
</dbReference>